<evidence type="ECO:0000259" key="1">
    <source>
        <dbReference type="Pfam" id="PF01642"/>
    </source>
</evidence>
<comment type="caution">
    <text evidence="2">The sequence shown here is derived from an EMBL/GenBank/DDBJ whole genome shotgun (WGS) entry which is preliminary data.</text>
</comment>
<dbReference type="AlphaFoldDB" id="A0A833LXV6"/>
<dbReference type="InterPro" id="IPR006099">
    <property type="entry name" value="MeMalonylCoA_mutase_a/b_cat"/>
</dbReference>
<reference evidence="2 3" key="1">
    <citation type="submission" date="2019-10" db="EMBL/GenBank/DDBJ databases">
        <title>Extracellular Electron Transfer in a Candidatus Methanoperedens spp. Enrichment Culture.</title>
        <authorList>
            <person name="Berger S."/>
            <person name="Rangel Shaw D."/>
            <person name="Berben T."/>
            <person name="In 'T Zandt M."/>
            <person name="Frank J."/>
            <person name="Reimann J."/>
            <person name="Jetten M.S.M."/>
            <person name="Welte C.U."/>
        </authorList>
    </citation>
    <scope>NUCLEOTIDE SEQUENCE [LARGE SCALE GENOMIC DNA]</scope>
    <source>
        <strain evidence="2">SB12</strain>
    </source>
</reference>
<dbReference type="SUPFAM" id="SSF51703">
    <property type="entry name" value="Cobalamin (vitamin B12)-dependent enzymes"/>
    <property type="match status" value="1"/>
</dbReference>
<dbReference type="Gene3D" id="3.40.50.280">
    <property type="entry name" value="Cobalamin-binding domain"/>
    <property type="match status" value="1"/>
</dbReference>
<dbReference type="Gene3D" id="3.20.20.240">
    <property type="entry name" value="Methylmalonyl-CoA mutase"/>
    <property type="match status" value="2"/>
</dbReference>
<protein>
    <recommendedName>
        <fullName evidence="1">Methylmalonyl-CoA mutase alpha/beta chain catalytic domain-containing protein</fullName>
    </recommendedName>
</protein>
<sequence length="629" mass="67614">MAQSASDLFPPSDLKLFEEFPSSSRSAWEQEIARTLEKQGKAGLSLNWALPDGISLPPFLLEEDLAELPFIGDFPGVYPFTRSTQRGGQAWSAQYPLQGDGSLADRLSEAQRRGADGVTLFVGGTFPAVPYGRGRKDAAAALAQSELPVQCVGSTADLVALVGALKSGSVNNAQSSILIDPFSDVLIGGDFALNEADIYGAIKAAFAQLKIPVGAVRADLFHNAGATPALELGLTLSAAADLVSALTESGMSPVDALSCITLFQPVGALYFVEMAKFRATRRLSAMVAKGFGVTSYERPVLAQSAVTSLFNVSLYDPYTNMLRVCTEAMSAVLGGASSVLVLPLDAPFDRDDEFTRRMAINTQLVLRHESYLDSVSDPAGGSYYIEAATDQIAEAAWKIFLEIEAEGGYRKALEKGSVQARLKQAGEQRLDALARRKEIQLGVNQFPNNTEILRDSEYKDASIPALPEAKQGRYASAPIFRGAVPFERLRLQTEEFAKKGHRPFVQLLPFGNLSMQRARAAFIGNFFGCAGFAVNDPGSLETPEACLAFAKEVAAKQKIDAFVLCSADAEYLPAATAIMTELKAIGVPVILAGNPAEVEALKASGIEDFIHVRRNVYETLSEYQKRFCA</sequence>
<proteinExistence type="predicted"/>
<dbReference type="Proteomes" id="UP000460298">
    <property type="component" value="Unassembled WGS sequence"/>
</dbReference>
<name>A0A833LXV6_9LEPT</name>
<dbReference type="GO" id="GO:0016866">
    <property type="term" value="F:intramolecular transferase activity"/>
    <property type="evidence" value="ECO:0007669"/>
    <property type="project" value="InterPro"/>
</dbReference>
<dbReference type="PANTHER" id="PTHR48101:SF1">
    <property type="entry name" value="METHYLMALONYL-COA MUTASE, LARGE SUBUNIT"/>
    <property type="match status" value="1"/>
</dbReference>
<accession>A0A833LXV6</accession>
<organism evidence="2 3">
    <name type="scientific">Leptonema illini</name>
    <dbReference type="NCBI Taxonomy" id="183"/>
    <lineage>
        <taxon>Bacteria</taxon>
        <taxon>Pseudomonadati</taxon>
        <taxon>Spirochaetota</taxon>
        <taxon>Spirochaetia</taxon>
        <taxon>Leptospirales</taxon>
        <taxon>Leptospiraceae</taxon>
        <taxon>Leptonema</taxon>
    </lineage>
</organism>
<dbReference type="GO" id="GO:0031419">
    <property type="term" value="F:cobalamin binding"/>
    <property type="evidence" value="ECO:0007669"/>
    <property type="project" value="InterPro"/>
</dbReference>
<evidence type="ECO:0000313" key="2">
    <source>
        <dbReference type="EMBL" id="KAB2930727.1"/>
    </source>
</evidence>
<dbReference type="EMBL" id="WBUI01000018">
    <property type="protein sequence ID" value="KAB2930727.1"/>
    <property type="molecule type" value="Genomic_DNA"/>
</dbReference>
<dbReference type="Pfam" id="PF01642">
    <property type="entry name" value="MM_CoA_mutase"/>
    <property type="match status" value="1"/>
</dbReference>
<evidence type="ECO:0000313" key="3">
    <source>
        <dbReference type="Proteomes" id="UP000460298"/>
    </source>
</evidence>
<gene>
    <name evidence="2" type="ORF">F9K24_15945</name>
</gene>
<dbReference type="InterPro" id="IPR016176">
    <property type="entry name" value="Cbl-dep_enz_cat"/>
</dbReference>
<feature type="domain" description="Methylmalonyl-CoA mutase alpha/beta chain catalytic" evidence="1">
    <location>
        <begin position="217"/>
        <end position="452"/>
    </location>
</feature>
<dbReference type="PANTHER" id="PTHR48101">
    <property type="entry name" value="METHYLMALONYL-COA MUTASE, MITOCHONDRIAL-RELATED"/>
    <property type="match status" value="1"/>
</dbReference>